<reference evidence="2" key="2">
    <citation type="journal article" date="2020" name="Microorganisms">
        <title>Osmotic Adaptation and Compatible Solute Biosynthesis of Phototrophic Bacteria as Revealed from Genome Analyses.</title>
        <authorList>
            <person name="Imhoff J.F."/>
            <person name="Rahn T."/>
            <person name="Kunzel S."/>
            <person name="Keller A."/>
            <person name="Neulinger S.C."/>
        </authorList>
    </citation>
    <scope>NUCLEOTIDE SEQUENCE</scope>
    <source>
        <strain evidence="2">DSM 11080</strain>
    </source>
</reference>
<dbReference type="Pfam" id="PF05685">
    <property type="entry name" value="Uma2"/>
    <property type="match status" value="1"/>
</dbReference>
<reference evidence="2" key="1">
    <citation type="submission" date="2017-08" db="EMBL/GenBank/DDBJ databases">
        <authorList>
            <person name="Imhoff J.F."/>
            <person name="Rahn T."/>
            <person name="Kuenzel S."/>
            <person name="Neulinger S.C."/>
        </authorList>
    </citation>
    <scope>NUCLEOTIDE SEQUENCE</scope>
    <source>
        <strain evidence="2">DSM 11080</strain>
    </source>
</reference>
<evidence type="ECO:0000313" key="3">
    <source>
        <dbReference type="Proteomes" id="UP001296776"/>
    </source>
</evidence>
<accession>A0AAJ0XB65</accession>
<protein>
    <recommendedName>
        <fullName evidence="1">Putative restriction endonuclease domain-containing protein</fullName>
    </recommendedName>
</protein>
<dbReference type="Gene3D" id="3.90.1570.10">
    <property type="entry name" value="tt1808, chain A"/>
    <property type="match status" value="1"/>
</dbReference>
<dbReference type="InterPro" id="IPR008538">
    <property type="entry name" value="Uma2"/>
</dbReference>
<sequence length="187" mass="21621">MFAKQSSSRLSVEEYLASEEGGEVRHEYIDGQIYAMTGASDRHGLIVSNLVAGLRPLIRGRGCQLFANDMKVRLQIAEQDIFYYPDLLLSCDPDDRETYFRTKPCMVVEVLSDSIERIDRREKFLAYTTLPSLQDYLLVSQTRREVWHYRRSLDWATEVLTEGDLGLDCLEIRLPLESIYEEIEGLD</sequence>
<dbReference type="CDD" id="cd06260">
    <property type="entry name" value="DUF820-like"/>
    <property type="match status" value="1"/>
</dbReference>
<feature type="domain" description="Putative restriction endonuclease" evidence="1">
    <location>
        <begin position="12"/>
        <end position="152"/>
    </location>
</feature>
<dbReference type="AlphaFoldDB" id="A0AAJ0XB65"/>
<dbReference type="InterPro" id="IPR012296">
    <property type="entry name" value="Nuclease_put_TT1808"/>
</dbReference>
<dbReference type="SUPFAM" id="SSF52980">
    <property type="entry name" value="Restriction endonuclease-like"/>
    <property type="match status" value="1"/>
</dbReference>
<dbReference type="PANTHER" id="PTHR36558">
    <property type="entry name" value="GLR1098 PROTEIN"/>
    <property type="match status" value="1"/>
</dbReference>
<name>A0AAJ0XB65_9GAMM</name>
<evidence type="ECO:0000259" key="1">
    <source>
        <dbReference type="Pfam" id="PF05685"/>
    </source>
</evidence>
<proteinExistence type="predicted"/>
<dbReference type="InterPro" id="IPR011335">
    <property type="entry name" value="Restrct_endonuc-II-like"/>
</dbReference>
<organism evidence="2 3">
    <name type="scientific">Halochromatium glycolicum</name>
    <dbReference type="NCBI Taxonomy" id="85075"/>
    <lineage>
        <taxon>Bacteria</taxon>
        <taxon>Pseudomonadati</taxon>
        <taxon>Pseudomonadota</taxon>
        <taxon>Gammaproteobacteria</taxon>
        <taxon>Chromatiales</taxon>
        <taxon>Chromatiaceae</taxon>
        <taxon>Halochromatium</taxon>
    </lineage>
</organism>
<evidence type="ECO:0000313" key="2">
    <source>
        <dbReference type="EMBL" id="MBK1705607.1"/>
    </source>
</evidence>
<dbReference type="RefSeq" id="WP_200346828.1">
    <property type="nucleotide sequence ID" value="NZ_NRSJ01000025.1"/>
</dbReference>
<gene>
    <name evidence="2" type="ORF">CKO40_13845</name>
</gene>
<keyword evidence="3" id="KW-1185">Reference proteome</keyword>
<dbReference type="PANTHER" id="PTHR36558:SF1">
    <property type="entry name" value="RESTRICTION ENDONUCLEASE DOMAIN-CONTAINING PROTEIN-RELATED"/>
    <property type="match status" value="1"/>
</dbReference>
<dbReference type="EMBL" id="NRSJ01000025">
    <property type="protein sequence ID" value="MBK1705607.1"/>
    <property type="molecule type" value="Genomic_DNA"/>
</dbReference>
<comment type="caution">
    <text evidence="2">The sequence shown here is derived from an EMBL/GenBank/DDBJ whole genome shotgun (WGS) entry which is preliminary data.</text>
</comment>
<dbReference type="Proteomes" id="UP001296776">
    <property type="component" value="Unassembled WGS sequence"/>
</dbReference>